<feature type="domain" description="DUF802" evidence="2">
    <location>
        <begin position="383"/>
        <end position="435"/>
    </location>
</feature>
<gene>
    <name evidence="3" type="ORF">AL504_01985</name>
</gene>
<feature type="transmembrane region" description="Helical" evidence="1">
    <location>
        <begin position="31"/>
        <end position="51"/>
    </location>
</feature>
<evidence type="ECO:0000256" key="1">
    <source>
        <dbReference type="SAM" id="Phobius"/>
    </source>
</evidence>
<dbReference type="AlphaFoldDB" id="A0A109XV36"/>
<keyword evidence="1" id="KW-0472">Membrane</keyword>
<evidence type="ECO:0000313" key="4">
    <source>
        <dbReference type="Proteomes" id="UP000060602"/>
    </source>
</evidence>
<feature type="domain" description="DUF802" evidence="2">
    <location>
        <begin position="776"/>
        <end position="828"/>
    </location>
</feature>
<dbReference type="Pfam" id="PF05650">
    <property type="entry name" value="DUF802"/>
    <property type="match status" value="5"/>
</dbReference>
<keyword evidence="1" id="KW-1133">Transmembrane helix</keyword>
<dbReference type="InterPro" id="IPR008520">
    <property type="entry name" value="DUF802"/>
</dbReference>
<sequence length="1099" mass="116310">MSKYLINIVVFLSGLAVAGWIGAGYAGTNSLALAVTLLIGACYVAGALELLRYQQATASLRRAVGNLSEAPASLAGWLEQLPAALRNPVRLRIEGERVGLPGPALAPYLVGLLVLLGMLGTFLGMVVTLRGTGAALESATDLAAIRASLAAPVKGLGFAFGTSIAGVATSAMLGLLAALCRRDRIQAAQWLDAKAATTLRLYTQGHQREESFKLLQRQAEVLQRQAEAMPALVDRLDAMMRNLEQQNHTLNERQLASQDAFQGKAEAAYARLASVMEQSMKESVAESARSAGAALQPAVEATMAGLSRETATLHDTVTQAVQRQLDGMTAGLQAATSNVAGIWNQALAGQQRASETLAQDLRDSLDRFAQTFEQRSATLLDSVSQRLEASSGSMSEAWNVALSRQERASEKLAGDNLQALTAAAASFEQHSASLLRTLNASHATLQSDLASRDQQRLAAWTETLGALSATLRQEWQQAGAQAAERQLEINQALARSAQDLTEHAQTQAGLLENVSTRLETAAGNVSAQWHDALARQSQVSDKLADDNRAALAAAAATFEQHSAALLRTLDQSHNELQAALAARDEQRLAAWAGTLGAVADKLGQEWEQAGAQAAARQQDISQMLARTAQDLASRGEAQAALLDTVAARIESAAGGVTQAWTEAQVRQELTSEKLAADNQQALTAAAAAFEQHSAALLRTLDQSHADLQAALAARDEHRLAAWHASLGALATELGQEWRAAGEQTAARHQELGQLLARTAHDITTQTQAQAALLENVSTRLESAAGGVTQAWTEAQVRQELANEKLAGDNQQALTSAAAAFEQHSASLLQTLGQSQADLQAALAARDQERLAAWTGELGAMAEALRQEWEQAGARSASLQQEICATLAQTAQDIATQTEAHASGTIAEISQLVQAASEAPRAAAEVIGELRQKLSDSLAYDNAMLEERNRLLDTLATLLDAVNHASAEQRSAVDALVSSSADLLDRVGTQFTEQVESETARLDDVAAQVTSGAAEVASLGEAFGAAVRLFGESNDKLVAHLQRIESALDKSIARGDEQLAYYVAQAREVVDLSTMSQKQIVENLRDLASQRAATAGAQAA</sequence>
<evidence type="ECO:0000259" key="2">
    <source>
        <dbReference type="Pfam" id="PF05650"/>
    </source>
</evidence>
<reference evidence="4" key="1">
    <citation type="submission" date="2015-12" db="EMBL/GenBank/DDBJ databases">
        <title>FDA dAtabase for Regulatory Grade micrObial Sequences (FDA-ARGOS): Supporting development and validation of Infectious Disease Dx tests.</title>
        <authorList>
            <person name="Case J."/>
            <person name="Tallon L."/>
            <person name="Sadzewicz L."/>
            <person name="Sengamalay N."/>
            <person name="Ott S."/>
            <person name="Godinez A."/>
            <person name="Nagaraj S."/>
            <person name="Nadendla S."/>
            <person name="Sichtig H."/>
        </authorList>
    </citation>
    <scope>NUCLEOTIDE SEQUENCE [LARGE SCALE GENOMIC DNA]</scope>
    <source>
        <strain evidence="4">FDAARGOS_147</strain>
    </source>
</reference>
<dbReference type="EMBL" id="CP014060">
    <property type="protein sequence ID" value="AMG34928.1"/>
    <property type="molecule type" value="Genomic_DNA"/>
</dbReference>
<accession>A0A109XV36</accession>
<name>A0A109XV36_ALCXX</name>
<feature type="domain" description="DUF802" evidence="2">
    <location>
        <begin position="645"/>
        <end position="697"/>
    </location>
</feature>
<proteinExistence type="predicted"/>
<evidence type="ECO:0000313" key="3">
    <source>
        <dbReference type="EMBL" id="AMG34928.1"/>
    </source>
</evidence>
<protein>
    <submittedName>
        <fullName evidence="3">DUF802 domain-containing protein</fullName>
    </submittedName>
</protein>
<organism evidence="3 4">
    <name type="scientific">Alcaligenes xylosoxydans xylosoxydans</name>
    <name type="common">Achromobacter xylosoxidans</name>
    <dbReference type="NCBI Taxonomy" id="85698"/>
    <lineage>
        <taxon>Bacteria</taxon>
        <taxon>Pseudomonadati</taxon>
        <taxon>Pseudomonadota</taxon>
        <taxon>Betaproteobacteria</taxon>
        <taxon>Burkholderiales</taxon>
        <taxon>Alcaligenaceae</taxon>
        <taxon>Achromobacter</taxon>
    </lineage>
</organism>
<feature type="transmembrane region" description="Helical" evidence="1">
    <location>
        <begin position="105"/>
        <end position="127"/>
    </location>
</feature>
<dbReference type="Proteomes" id="UP000060602">
    <property type="component" value="Chromosome"/>
</dbReference>
<feature type="domain" description="DUF802" evidence="2">
    <location>
        <begin position="514"/>
        <end position="566"/>
    </location>
</feature>
<feature type="transmembrane region" description="Helical" evidence="1">
    <location>
        <begin position="5"/>
        <end position="25"/>
    </location>
</feature>
<dbReference type="RefSeq" id="WP_061070997.1">
    <property type="nucleotide sequence ID" value="NZ_CP014060.2"/>
</dbReference>
<keyword evidence="1" id="KW-0812">Transmembrane</keyword>
<feature type="domain" description="DUF802" evidence="2">
    <location>
        <begin position="329"/>
        <end position="380"/>
    </location>
</feature>